<name>K1WVX0_MARBU</name>
<dbReference type="Pfam" id="PF00561">
    <property type="entry name" value="Abhydrolase_1"/>
    <property type="match status" value="1"/>
</dbReference>
<dbReference type="SUPFAM" id="SSF53474">
    <property type="entry name" value="alpha/beta-Hydrolases"/>
    <property type="match status" value="1"/>
</dbReference>
<proteinExistence type="predicted"/>
<dbReference type="GeneID" id="18756858"/>
<reference evidence="2 3" key="1">
    <citation type="journal article" date="2012" name="BMC Genomics">
        <title>Sequencing the genome of Marssonina brunnea reveals fungus-poplar co-evolution.</title>
        <authorList>
            <person name="Zhu S."/>
            <person name="Cao Y.-Z."/>
            <person name="Jiang C."/>
            <person name="Tan B.-Y."/>
            <person name="Wang Z."/>
            <person name="Feng S."/>
            <person name="Zhang L."/>
            <person name="Su X.-H."/>
            <person name="Brejova B."/>
            <person name="Vinar T."/>
            <person name="Xu M."/>
            <person name="Wang M.-X."/>
            <person name="Zhang S.-G."/>
            <person name="Huang M.-R."/>
            <person name="Wu R."/>
            <person name="Zhou Y."/>
        </authorList>
    </citation>
    <scope>NUCLEOTIDE SEQUENCE [LARGE SCALE GENOMIC DNA]</scope>
    <source>
        <strain evidence="2 3">MB_m1</strain>
    </source>
</reference>
<evidence type="ECO:0000259" key="1">
    <source>
        <dbReference type="Pfam" id="PF00561"/>
    </source>
</evidence>
<dbReference type="OMA" id="GITWYYE"/>
<dbReference type="Proteomes" id="UP000006753">
    <property type="component" value="Unassembled WGS sequence"/>
</dbReference>
<dbReference type="SMR" id="K1WVX0"/>
<feature type="domain" description="AB hydrolase-1" evidence="1">
    <location>
        <begin position="53"/>
        <end position="161"/>
    </location>
</feature>
<dbReference type="InterPro" id="IPR000073">
    <property type="entry name" value="AB_hydrolase_1"/>
</dbReference>
<dbReference type="InterPro" id="IPR050471">
    <property type="entry name" value="AB_hydrolase"/>
</dbReference>
<keyword evidence="2" id="KW-0378">Hydrolase</keyword>
<dbReference type="Gene3D" id="3.40.50.1820">
    <property type="entry name" value="alpha/beta hydrolase"/>
    <property type="match status" value="1"/>
</dbReference>
<keyword evidence="3" id="KW-1185">Reference proteome</keyword>
<dbReference type="GO" id="GO:0016787">
    <property type="term" value="F:hydrolase activity"/>
    <property type="evidence" value="ECO:0007669"/>
    <property type="project" value="UniProtKB-KW"/>
</dbReference>
<dbReference type="STRING" id="1072389.K1WVX0"/>
<evidence type="ECO:0000313" key="2">
    <source>
        <dbReference type="EMBL" id="EKD21810.1"/>
    </source>
</evidence>
<sequence length="286" mass="32152">MPSSLSPTVDVYSKVMLELPPKIKSLPTPTVRKVNTNDGMSWHVKQTGMGRDLILIPACEGDSSTYDHLGDLLSSSFRITTFDMPGFSRTIAPPFSMEDLTVQILATQVVTLMDELAIPTATFFSVSTGSLVAMGLVTYYPDRVERIIIHEAPLHVPQGFRLLKLKDDAHVMHQCREMFPALLMESRTAWEAMGAEYHARMEKNYVTWLRKYIGQLECHHWDEGLLQRPVYWSVGSLNVMGGFYDNIILATKLGLEVEILPCKHYPQLTIPEILAAHIRCCVKDGA</sequence>
<dbReference type="EMBL" id="JH921428">
    <property type="protein sequence ID" value="EKD21810.1"/>
    <property type="molecule type" value="Genomic_DNA"/>
</dbReference>
<organism evidence="2 3">
    <name type="scientific">Marssonina brunnea f. sp. multigermtubi (strain MB_m1)</name>
    <name type="common">Marssonina leaf spot fungus</name>
    <dbReference type="NCBI Taxonomy" id="1072389"/>
    <lineage>
        <taxon>Eukaryota</taxon>
        <taxon>Fungi</taxon>
        <taxon>Dikarya</taxon>
        <taxon>Ascomycota</taxon>
        <taxon>Pezizomycotina</taxon>
        <taxon>Leotiomycetes</taxon>
        <taxon>Helotiales</taxon>
        <taxon>Drepanopezizaceae</taxon>
        <taxon>Drepanopeziza</taxon>
    </lineage>
</organism>
<gene>
    <name evidence="2" type="ORF">MBM_00923</name>
</gene>
<dbReference type="PANTHER" id="PTHR43433:SF5">
    <property type="entry name" value="AB HYDROLASE-1 DOMAIN-CONTAINING PROTEIN"/>
    <property type="match status" value="1"/>
</dbReference>
<protein>
    <submittedName>
        <fullName evidence="2">Zearalenone hydrolase</fullName>
    </submittedName>
</protein>
<dbReference type="AlphaFoldDB" id="K1WVX0"/>
<dbReference type="InParanoid" id="K1WVX0"/>
<dbReference type="HOGENOM" id="CLU_1049722_0_0_1"/>
<evidence type="ECO:0000313" key="3">
    <source>
        <dbReference type="Proteomes" id="UP000006753"/>
    </source>
</evidence>
<accession>K1WVX0</accession>
<dbReference type="OrthoDB" id="408373at2759"/>
<dbReference type="InterPro" id="IPR029058">
    <property type="entry name" value="AB_hydrolase_fold"/>
</dbReference>
<dbReference type="PANTHER" id="PTHR43433">
    <property type="entry name" value="HYDROLASE, ALPHA/BETA FOLD FAMILY PROTEIN"/>
    <property type="match status" value="1"/>
</dbReference>
<dbReference type="KEGG" id="mbe:MBM_00923"/>